<proteinExistence type="predicted"/>
<keyword evidence="1" id="KW-0812">Transmembrane</keyword>
<keyword evidence="1" id="KW-0472">Membrane</keyword>
<feature type="transmembrane region" description="Helical" evidence="1">
    <location>
        <begin position="140"/>
        <end position="162"/>
    </location>
</feature>
<feature type="transmembrane region" description="Helical" evidence="1">
    <location>
        <begin position="87"/>
        <end position="107"/>
    </location>
</feature>
<evidence type="ECO:0000313" key="2">
    <source>
        <dbReference type="EMBL" id="HCK24414.1"/>
    </source>
</evidence>
<dbReference type="EMBL" id="DPVG01000230">
    <property type="protein sequence ID" value="HCK24414.1"/>
    <property type="molecule type" value="Genomic_DNA"/>
</dbReference>
<evidence type="ECO:0008006" key="4">
    <source>
        <dbReference type="Google" id="ProtNLM"/>
    </source>
</evidence>
<feature type="transmembrane region" description="Helical" evidence="1">
    <location>
        <begin position="7"/>
        <end position="30"/>
    </location>
</feature>
<reference evidence="2 3" key="1">
    <citation type="journal article" date="2018" name="Nat. Biotechnol.">
        <title>A standardized bacterial taxonomy based on genome phylogeny substantially revises the tree of life.</title>
        <authorList>
            <person name="Parks D.H."/>
            <person name="Chuvochina M."/>
            <person name="Waite D.W."/>
            <person name="Rinke C."/>
            <person name="Skarshewski A."/>
            <person name="Chaumeil P.A."/>
            <person name="Hugenholtz P."/>
        </authorList>
    </citation>
    <scope>NUCLEOTIDE SEQUENCE [LARGE SCALE GENOMIC DNA]</scope>
    <source>
        <strain evidence="2">UBA9667</strain>
    </source>
</reference>
<protein>
    <recommendedName>
        <fullName evidence="4">Transmembrane protein</fullName>
    </recommendedName>
</protein>
<evidence type="ECO:0000313" key="3">
    <source>
        <dbReference type="Proteomes" id="UP000263098"/>
    </source>
</evidence>
<dbReference type="Proteomes" id="UP000263098">
    <property type="component" value="Unassembled WGS sequence"/>
</dbReference>
<keyword evidence="1" id="KW-1133">Transmembrane helix</keyword>
<sequence>MSHRKILSVAFNMSLGYAPVILTILLSELIAQDVAIYIGMAAALTYAYFTLYINKARMHNYILYLSTFVLSVLALATLLPIDYCPKGNLPITLEMSIVAPLLILHLHRRRFVNYFRRKKGACDKRNLIQSAESTVVAGKVILILSGLQFLALTLGILFWHPLTERTMWVYFNLLPGLIFLFSILLNQVVINFFNSMMAGLEYVPIVNERGDVIGKSLKVEAISYKNTYINPVIRIAVVSNGRLFLCNRSQECILDKGKTDIPMECYLRYRETLKEGVARVVGHVFPNLTDIEPTFSIMYHFENKITNRLIYLFVVNMDDESVLCNPRFKNGKLWTLQQMEQNLKENFFCECLEVEYEYLKDIIYTTEKYKGS</sequence>
<name>A0A3D2SF00_9BACE</name>
<feature type="transmembrane region" description="Helical" evidence="1">
    <location>
        <begin position="61"/>
        <end position="81"/>
    </location>
</feature>
<dbReference type="Gene3D" id="3.90.79.10">
    <property type="entry name" value="Nucleoside Triphosphate Pyrophosphohydrolase"/>
    <property type="match status" value="1"/>
</dbReference>
<feature type="transmembrane region" description="Helical" evidence="1">
    <location>
        <begin position="168"/>
        <end position="193"/>
    </location>
</feature>
<gene>
    <name evidence="2" type="ORF">DHW31_06445</name>
</gene>
<organism evidence="2 3">
    <name type="scientific">Bacteroides graminisolvens</name>
    <dbReference type="NCBI Taxonomy" id="477666"/>
    <lineage>
        <taxon>Bacteria</taxon>
        <taxon>Pseudomonadati</taxon>
        <taxon>Bacteroidota</taxon>
        <taxon>Bacteroidia</taxon>
        <taxon>Bacteroidales</taxon>
        <taxon>Bacteroidaceae</taxon>
        <taxon>Bacteroides</taxon>
    </lineage>
</organism>
<feature type="transmembrane region" description="Helical" evidence="1">
    <location>
        <begin position="36"/>
        <end position="54"/>
    </location>
</feature>
<accession>A0A3D2SF00</accession>
<dbReference type="AlphaFoldDB" id="A0A3D2SF00"/>
<comment type="caution">
    <text evidence="2">The sequence shown here is derived from an EMBL/GenBank/DDBJ whole genome shotgun (WGS) entry which is preliminary data.</text>
</comment>
<evidence type="ECO:0000256" key="1">
    <source>
        <dbReference type="SAM" id="Phobius"/>
    </source>
</evidence>